<feature type="transmembrane region" description="Helical" evidence="1">
    <location>
        <begin position="241"/>
        <end position="258"/>
    </location>
</feature>
<feature type="domain" description="Acyltransferase 3" evidence="2">
    <location>
        <begin position="23"/>
        <end position="343"/>
    </location>
</feature>
<accession>A0A447QEX5</accession>
<dbReference type="Pfam" id="PF19040">
    <property type="entry name" value="SGNH"/>
    <property type="match status" value="1"/>
</dbReference>
<keyword evidence="4" id="KW-0012">Acyltransferase</keyword>
<gene>
    <name evidence="4" type="primary">oatA_1</name>
    <name evidence="4" type="ORF">NCTC9419_00499</name>
</gene>
<dbReference type="PANTHER" id="PTHR23028:SF53">
    <property type="entry name" value="ACYL_TRANSF_3 DOMAIN-CONTAINING PROTEIN"/>
    <property type="match status" value="1"/>
</dbReference>
<evidence type="ECO:0000313" key="4">
    <source>
        <dbReference type="EMBL" id="VEA68563.1"/>
    </source>
</evidence>
<dbReference type="Proteomes" id="UP000271603">
    <property type="component" value="Chromosome"/>
</dbReference>
<feature type="domain" description="SGNH" evidence="3">
    <location>
        <begin position="432"/>
        <end position="634"/>
    </location>
</feature>
<dbReference type="Pfam" id="PF01757">
    <property type="entry name" value="Acyl_transf_3"/>
    <property type="match status" value="1"/>
</dbReference>
<feature type="transmembrane region" description="Helical" evidence="1">
    <location>
        <begin position="50"/>
        <end position="70"/>
    </location>
</feature>
<organism evidence="4 5">
    <name type="scientific">Serratia rubidaea</name>
    <name type="common">Serratia marinorubra</name>
    <dbReference type="NCBI Taxonomy" id="61652"/>
    <lineage>
        <taxon>Bacteria</taxon>
        <taxon>Pseudomonadati</taxon>
        <taxon>Pseudomonadota</taxon>
        <taxon>Gammaproteobacteria</taxon>
        <taxon>Enterobacterales</taxon>
        <taxon>Yersiniaceae</taxon>
        <taxon>Serratia</taxon>
    </lineage>
</organism>
<dbReference type="EMBL" id="LR134155">
    <property type="protein sequence ID" value="VEA68563.1"/>
    <property type="molecule type" value="Genomic_DNA"/>
</dbReference>
<feature type="transmembrane region" description="Helical" evidence="1">
    <location>
        <begin position="331"/>
        <end position="352"/>
    </location>
</feature>
<dbReference type="GO" id="GO:0016747">
    <property type="term" value="F:acyltransferase activity, transferring groups other than amino-acyl groups"/>
    <property type="evidence" value="ECO:0007669"/>
    <property type="project" value="InterPro"/>
</dbReference>
<keyword evidence="4" id="KW-0808">Transferase</keyword>
<feature type="transmembrane region" description="Helical" evidence="1">
    <location>
        <begin position="160"/>
        <end position="176"/>
    </location>
</feature>
<dbReference type="EC" id="2.3.1.-" evidence="4"/>
<feature type="transmembrane region" description="Helical" evidence="1">
    <location>
        <begin position="183"/>
        <end position="202"/>
    </location>
</feature>
<evidence type="ECO:0000256" key="1">
    <source>
        <dbReference type="SAM" id="Phobius"/>
    </source>
</evidence>
<feature type="transmembrane region" description="Helical" evidence="1">
    <location>
        <begin position="293"/>
        <end position="311"/>
    </location>
</feature>
<evidence type="ECO:0000313" key="5">
    <source>
        <dbReference type="Proteomes" id="UP000271603"/>
    </source>
</evidence>
<dbReference type="PANTHER" id="PTHR23028">
    <property type="entry name" value="ACETYLTRANSFERASE"/>
    <property type="match status" value="1"/>
</dbReference>
<dbReference type="InterPro" id="IPR050879">
    <property type="entry name" value="Acyltransferase_3"/>
</dbReference>
<protein>
    <submittedName>
        <fullName evidence="4">O-acetyltransferase OatA</fullName>
        <ecNumber evidence="4">2.3.1.-</ecNumber>
    </submittedName>
</protein>
<name>A0A447QEX5_SERRU</name>
<dbReference type="GO" id="GO:0016020">
    <property type="term" value="C:membrane"/>
    <property type="evidence" value="ECO:0007669"/>
    <property type="project" value="TreeGrafter"/>
</dbReference>
<keyword evidence="1" id="KW-0812">Transmembrane</keyword>
<reference evidence="4 5" key="1">
    <citation type="submission" date="2018-12" db="EMBL/GenBank/DDBJ databases">
        <authorList>
            <consortium name="Pathogen Informatics"/>
        </authorList>
    </citation>
    <scope>NUCLEOTIDE SEQUENCE [LARGE SCALE GENOMIC DNA]</scope>
    <source>
        <strain evidence="4 5">NCTC9419</strain>
    </source>
</reference>
<feature type="transmembrane region" description="Helical" evidence="1">
    <location>
        <begin position="121"/>
        <end position="140"/>
    </location>
</feature>
<dbReference type="InterPro" id="IPR043968">
    <property type="entry name" value="SGNH"/>
</dbReference>
<dbReference type="InterPro" id="IPR002656">
    <property type="entry name" value="Acyl_transf_3_dom"/>
</dbReference>
<keyword evidence="1" id="KW-0472">Membrane</keyword>
<feature type="transmembrane region" description="Helical" evidence="1">
    <location>
        <begin position="90"/>
        <end position="109"/>
    </location>
</feature>
<feature type="transmembrane region" description="Helical" evidence="1">
    <location>
        <begin position="264"/>
        <end position="281"/>
    </location>
</feature>
<evidence type="ECO:0000259" key="2">
    <source>
        <dbReference type="Pfam" id="PF01757"/>
    </source>
</evidence>
<feature type="transmembrane region" description="Helical" evidence="1">
    <location>
        <begin position="214"/>
        <end position="234"/>
    </location>
</feature>
<dbReference type="STRING" id="61652.AXX16_2099"/>
<keyword evidence="1" id="KW-1133">Transmembrane helix</keyword>
<evidence type="ECO:0000259" key="3">
    <source>
        <dbReference type="Pfam" id="PF19040"/>
    </source>
</evidence>
<feature type="transmembrane region" description="Helical" evidence="1">
    <location>
        <begin position="364"/>
        <end position="387"/>
    </location>
</feature>
<proteinExistence type="predicted"/>
<dbReference type="GO" id="GO:0009103">
    <property type="term" value="P:lipopolysaccharide biosynthetic process"/>
    <property type="evidence" value="ECO:0007669"/>
    <property type="project" value="TreeGrafter"/>
</dbReference>
<dbReference type="AlphaFoldDB" id="A0A447QEX5"/>
<sequence length="648" mass="72584">MLTICLYFRIILLTLGEIVKYRADIDGLRALAVLPVIAYHMGFPGIPGGFTGVDIFFVISGYLISGIIFQEYIKGDFSYVDFYKRRSLRILPPLFVVLLVTLAIGYHILLPAQVAELGKSALATTLFSSNFFFFSQTGYFDGPAELKPLLHTWSLAVEEQFYILFPIILFTALKFFRNRTTLMIVLIIIGSFMLSLLGLKFQPSMTFYMLPTRAWELALGALLAVGGLEHAALLKKTATRHALSLLGLALIVFGFLWLDTTKKFPSYNALYPCVGAFLIILSGRDAIINKILAIKPIVYIGMISYCLYLWHWPIIVYTNILFDGALWQKSLLVLSSTFILAIASRYLIEIPFRYKLKNVPSKRIVTASAASVVLAASLTSVIGYWQYDNGNFSDSSLKIADYINYRTTSEYNYQYRFGECFINGEAGSTGNYDKEHCLKLSDTKKNVVLIGDSHGAHLWRAISLAAGENVNLMQATASGCKPVTEQKFSNRCTAIMDYVYKELLIKHKIDGVIVSARWNEYDKPALIKTINYLKQHTKNFYILGPTVEYKGPLPELLAYQENGDPALASRSVVKSRKLMDSELKALSSSMKTNYISVYDLVCPGDRCLEMTTSGQPAAFDYGHFTLSGANYVAKGIVEQLNTHHFFSP</sequence>